<dbReference type="PANTHER" id="PTHR33845:SF1">
    <property type="entry name" value="C2H2-TYPE DOMAIN-CONTAINING PROTEIN"/>
    <property type="match status" value="1"/>
</dbReference>
<sequence>MIEEKVTLCSNKFDYKVHVTRSSNITDHCCIYALSDPKKRDFSQDCDHEHDESCIECSNLTSTLNKTERFLEETEKDEELLGRTLKKFRSYRESIEAWKAHLLRSINQDLCRENLLDKLSNNEIYLNLDWAMKFLPIKSREPQSEFFGKRGISWHITVVSDNNTFDTDSDVSDSSQEVNDHEMTDLLKKTKMMGVSNETETKNFRYKVFVHVFDQCSQDSETIGTILNDILCRVKETDPQIKSAFIRSDNVDCYHSANTLVSAKQISEKTGIAIRRIDFCDPQDDKGPCDRYAAVIKSNIRRYLNENHNITSASEFVEACHSHKGVKGVLALGCQIANNAQKKDIKCKIKQITDYFNFEYLINGLLVHRSWNVGSGLLIPWLQLNCNRSIFNLISRGIEGFVHEWVQTNEHSANQNVDVDDCVEQEEMLSTKISELNNLYECNVESGCTAAFVKFGNLINHILVSVGVHNQNSCTSASHRLIRINHAHPHPHTNLILKYCIF</sequence>
<reference evidence="1" key="1">
    <citation type="submission" date="2021-02" db="EMBL/GenBank/DDBJ databases">
        <authorList>
            <person name="Nowell W R."/>
        </authorList>
    </citation>
    <scope>NUCLEOTIDE SEQUENCE</scope>
</reference>
<proteinExistence type="predicted"/>
<organism evidence="1 2">
    <name type="scientific">Rotaria magnacalcarata</name>
    <dbReference type="NCBI Taxonomy" id="392030"/>
    <lineage>
        <taxon>Eukaryota</taxon>
        <taxon>Metazoa</taxon>
        <taxon>Spiralia</taxon>
        <taxon>Gnathifera</taxon>
        <taxon>Rotifera</taxon>
        <taxon>Eurotatoria</taxon>
        <taxon>Bdelloidea</taxon>
        <taxon>Philodinida</taxon>
        <taxon>Philodinidae</taxon>
        <taxon>Rotaria</taxon>
    </lineage>
</organism>
<evidence type="ECO:0000313" key="2">
    <source>
        <dbReference type="Proteomes" id="UP000663887"/>
    </source>
</evidence>
<evidence type="ECO:0000313" key="1">
    <source>
        <dbReference type="EMBL" id="CAF2105709.1"/>
    </source>
</evidence>
<name>A0A816U7H3_9BILA</name>
<comment type="caution">
    <text evidence="1">The sequence shown here is derived from an EMBL/GenBank/DDBJ whole genome shotgun (WGS) entry which is preliminary data.</text>
</comment>
<dbReference type="AlphaFoldDB" id="A0A816U7H3"/>
<gene>
    <name evidence="1" type="ORF">XDN619_LOCUS19691</name>
</gene>
<dbReference type="EMBL" id="CAJNRG010008654">
    <property type="protein sequence ID" value="CAF2105709.1"/>
    <property type="molecule type" value="Genomic_DNA"/>
</dbReference>
<protein>
    <submittedName>
        <fullName evidence="1">Uncharacterized protein</fullName>
    </submittedName>
</protein>
<accession>A0A816U7H3</accession>
<dbReference type="PANTHER" id="PTHR33845">
    <property type="entry name" value="C2H2-TYPE DOMAIN-CONTAINING PROTEIN"/>
    <property type="match status" value="1"/>
</dbReference>
<dbReference type="Proteomes" id="UP000663887">
    <property type="component" value="Unassembled WGS sequence"/>
</dbReference>